<dbReference type="EMBL" id="HBUF01291995">
    <property type="protein sequence ID" value="CAG6689418.1"/>
    <property type="molecule type" value="Transcribed_RNA"/>
</dbReference>
<dbReference type="GO" id="GO:0005549">
    <property type="term" value="F:odorant binding"/>
    <property type="evidence" value="ECO:0007669"/>
    <property type="project" value="InterPro"/>
</dbReference>
<evidence type="ECO:0000313" key="10">
    <source>
        <dbReference type="EMBL" id="CAG6689418.1"/>
    </source>
</evidence>
<dbReference type="EMBL" id="HBUF01291996">
    <property type="protein sequence ID" value="CAG6689419.1"/>
    <property type="molecule type" value="Transcribed_RNA"/>
</dbReference>
<evidence type="ECO:0000256" key="9">
    <source>
        <dbReference type="ARBA" id="ARBA00023224"/>
    </source>
</evidence>
<dbReference type="GO" id="GO:0004984">
    <property type="term" value="F:olfactory receptor activity"/>
    <property type="evidence" value="ECO:0007669"/>
    <property type="project" value="InterPro"/>
</dbReference>
<dbReference type="GO" id="GO:0005886">
    <property type="term" value="C:plasma membrane"/>
    <property type="evidence" value="ECO:0007669"/>
    <property type="project" value="UniProtKB-SubCell"/>
</dbReference>
<keyword evidence="9" id="KW-0807">Transducer</keyword>
<evidence type="ECO:0000256" key="2">
    <source>
        <dbReference type="ARBA" id="ARBA00022475"/>
    </source>
</evidence>
<evidence type="ECO:0000256" key="8">
    <source>
        <dbReference type="ARBA" id="ARBA00023170"/>
    </source>
</evidence>
<keyword evidence="8" id="KW-0675">Receptor</keyword>
<name>A0A8D8XBK0_9HEMI</name>
<dbReference type="PANTHER" id="PTHR21137">
    <property type="entry name" value="ODORANT RECEPTOR"/>
    <property type="match status" value="1"/>
</dbReference>
<dbReference type="AlphaFoldDB" id="A0A8D8XBK0"/>
<sequence length="134" mass="15647">MCIGLPCYFFLPWFPPLKIPKIVSIFDFCSQTLVAKVKVVFMIFTSLILTFLHCLYGQKLQTQGEKLSSAIYFVPWYEKSRAFKKCHLFMNEMSKRKITISPYRIKDIGLPLLVQVITRAHLLSRIKDIGLPHY</sequence>
<keyword evidence="2" id="KW-1003">Cell membrane</keyword>
<dbReference type="Pfam" id="PF02949">
    <property type="entry name" value="7tm_6"/>
    <property type="match status" value="1"/>
</dbReference>
<evidence type="ECO:0000256" key="3">
    <source>
        <dbReference type="ARBA" id="ARBA00022606"/>
    </source>
</evidence>
<keyword evidence="6" id="KW-1133">Transmembrane helix</keyword>
<dbReference type="GO" id="GO:0007165">
    <property type="term" value="P:signal transduction"/>
    <property type="evidence" value="ECO:0007669"/>
    <property type="project" value="UniProtKB-KW"/>
</dbReference>
<evidence type="ECO:0000256" key="1">
    <source>
        <dbReference type="ARBA" id="ARBA00004651"/>
    </source>
</evidence>
<keyword evidence="5" id="KW-0552">Olfaction</keyword>
<dbReference type="PANTHER" id="PTHR21137:SF35">
    <property type="entry name" value="ODORANT RECEPTOR 19A-RELATED"/>
    <property type="match status" value="1"/>
</dbReference>
<keyword evidence="4" id="KW-0812">Transmembrane</keyword>
<proteinExistence type="predicted"/>
<dbReference type="InterPro" id="IPR004117">
    <property type="entry name" value="7tm6_olfct_rcpt"/>
</dbReference>
<comment type="subcellular location">
    <subcellularLocation>
        <location evidence="1">Cell membrane</location>
        <topology evidence="1">Multi-pass membrane protein</topology>
    </subcellularLocation>
</comment>
<evidence type="ECO:0000256" key="7">
    <source>
        <dbReference type="ARBA" id="ARBA00023136"/>
    </source>
</evidence>
<evidence type="ECO:0000256" key="6">
    <source>
        <dbReference type="ARBA" id="ARBA00022989"/>
    </source>
</evidence>
<keyword evidence="3" id="KW-0716">Sensory transduction</keyword>
<evidence type="ECO:0000256" key="4">
    <source>
        <dbReference type="ARBA" id="ARBA00022692"/>
    </source>
</evidence>
<accession>A0A8D8XBK0</accession>
<protein>
    <submittedName>
        <fullName evidence="10">Uncharacterized protein</fullName>
    </submittedName>
</protein>
<organism evidence="10">
    <name type="scientific">Cacopsylla melanoneura</name>
    <dbReference type="NCBI Taxonomy" id="428564"/>
    <lineage>
        <taxon>Eukaryota</taxon>
        <taxon>Metazoa</taxon>
        <taxon>Ecdysozoa</taxon>
        <taxon>Arthropoda</taxon>
        <taxon>Hexapoda</taxon>
        <taxon>Insecta</taxon>
        <taxon>Pterygota</taxon>
        <taxon>Neoptera</taxon>
        <taxon>Paraneoptera</taxon>
        <taxon>Hemiptera</taxon>
        <taxon>Sternorrhyncha</taxon>
        <taxon>Psylloidea</taxon>
        <taxon>Psyllidae</taxon>
        <taxon>Psyllinae</taxon>
        <taxon>Cacopsylla</taxon>
    </lineage>
</organism>
<keyword evidence="7" id="KW-0472">Membrane</keyword>
<reference evidence="10" key="1">
    <citation type="submission" date="2021-05" db="EMBL/GenBank/DDBJ databases">
        <authorList>
            <person name="Alioto T."/>
            <person name="Alioto T."/>
            <person name="Gomez Garrido J."/>
        </authorList>
    </citation>
    <scope>NUCLEOTIDE SEQUENCE</scope>
</reference>
<evidence type="ECO:0000256" key="5">
    <source>
        <dbReference type="ARBA" id="ARBA00022725"/>
    </source>
</evidence>